<dbReference type="InterPro" id="IPR032465">
    <property type="entry name" value="ACMSD"/>
</dbReference>
<gene>
    <name evidence="3" type="ORF">METZ01_LOCUS89340</name>
</gene>
<protein>
    <recommendedName>
        <fullName evidence="2">Amidohydrolase-related domain-containing protein</fullName>
    </recommendedName>
</protein>
<dbReference type="GO" id="GO:0019748">
    <property type="term" value="P:secondary metabolic process"/>
    <property type="evidence" value="ECO:0007669"/>
    <property type="project" value="TreeGrafter"/>
</dbReference>
<keyword evidence="1" id="KW-0456">Lyase</keyword>
<evidence type="ECO:0000256" key="1">
    <source>
        <dbReference type="ARBA" id="ARBA00023239"/>
    </source>
</evidence>
<dbReference type="Gene3D" id="3.20.20.140">
    <property type="entry name" value="Metal-dependent hydrolases"/>
    <property type="match status" value="1"/>
</dbReference>
<name>A0A381V7X6_9ZZZZ</name>
<dbReference type="SUPFAM" id="SSF51556">
    <property type="entry name" value="Metallo-dependent hydrolases"/>
    <property type="match status" value="1"/>
</dbReference>
<accession>A0A381V7X6</accession>
<dbReference type="PANTHER" id="PTHR21240:SF28">
    <property type="entry name" value="ISO-OROTATE DECARBOXYLASE (EUROFUNG)"/>
    <property type="match status" value="1"/>
</dbReference>
<feature type="domain" description="Amidohydrolase-related" evidence="2">
    <location>
        <begin position="124"/>
        <end position="376"/>
    </location>
</feature>
<dbReference type="GO" id="GO:0005737">
    <property type="term" value="C:cytoplasm"/>
    <property type="evidence" value="ECO:0007669"/>
    <property type="project" value="TreeGrafter"/>
</dbReference>
<dbReference type="PANTHER" id="PTHR21240">
    <property type="entry name" value="2-AMINO-3-CARBOXYLMUCONATE-6-SEMIALDEHYDE DECARBOXYLASE"/>
    <property type="match status" value="1"/>
</dbReference>
<evidence type="ECO:0000259" key="2">
    <source>
        <dbReference type="Pfam" id="PF04909"/>
    </source>
</evidence>
<reference evidence="3" key="1">
    <citation type="submission" date="2018-05" db="EMBL/GenBank/DDBJ databases">
        <authorList>
            <person name="Lanie J.A."/>
            <person name="Ng W.-L."/>
            <person name="Kazmierczak K.M."/>
            <person name="Andrzejewski T.M."/>
            <person name="Davidsen T.M."/>
            <person name="Wayne K.J."/>
            <person name="Tettelin H."/>
            <person name="Glass J.I."/>
            <person name="Rusch D."/>
            <person name="Podicherti R."/>
            <person name="Tsui H.-C.T."/>
            <person name="Winkler M.E."/>
        </authorList>
    </citation>
    <scope>NUCLEOTIDE SEQUENCE</scope>
</reference>
<dbReference type="EMBL" id="UINC01008097">
    <property type="protein sequence ID" value="SVA36486.1"/>
    <property type="molecule type" value="Genomic_DNA"/>
</dbReference>
<dbReference type="InterPro" id="IPR032466">
    <property type="entry name" value="Metal_Hydrolase"/>
</dbReference>
<dbReference type="GO" id="GO:0016787">
    <property type="term" value="F:hydrolase activity"/>
    <property type="evidence" value="ECO:0007669"/>
    <property type="project" value="InterPro"/>
</dbReference>
<proteinExistence type="predicted"/>
<dbReference type="Pfam" id="PF04909">
    <property type="entry name" value="Amidohydro_2"/>
    <property type="match status" value="1"/>
</dbReference>
<dbReference type="GO" id="GO:0016831">
    <property type="term" value="F:carboxy-lyase activity"/>
    <property type="evidence" value="ECO:0007669"/>
    <property type="project" value="InterPro"/>
</dbReference>
<dbReference type="InterPro" id="IPR006680">
    <property type="entry name" value="Amidohydro-rel"/>
</dbReference>
<dbReference type="AlphaFoldDB" id="A0A381V7X6"/>
<organism evidence="3">
    <name type="scientific">marine metagenome</name>
    <dbReference type="NCBI Taxonomy" id="408172"/>
    <lineage>
        <taxon>unclassified sequences</taxon>
        <taxon>metagenomes</taxon>
        <taxon>ecological metagenomes</taxon>
    </lineage>
</organism>
<evidence type="ECO:0000313" key="3">
    <source>
        <dbReference type="EMBL" id="SVA36486.1"/>
    </source>
</evidence>
<sequence length="392" mass="44091">MPYEIKRFPYDGTIDADGHILEPPDLWETYLENEFKERALRIKVDDDGLEYLEINGTPSKFTSRGSLGIMGAMGEENLMPSPERRYADSMPFGACDASERISLMDQENLECVLLYPTIGLLWEVEETDPSISLAYARAYNRWIADFCRSSGGRLVPIAMLTLLDPSGSAKELERAVKDGCRGAWVNPFNHNRVIHGHSDHDVLFKKCTELDVPLAIHPTFHPYGTASGIFDWPPEGVGMAGMIWLRSIVQQALISFFALGTLDRFPTLQLGVLEAGSGWIGPLLDRLEAYSASITGKKPPVREYFRRQCFISGDPDETAVPFIVDHVGADNFMWATDYPHPDHPHTWVDDLTTYAERLSSATRNKVLGDNVKRIYSLDYTLPERRTEDVAAR</sequence>